<organism evidence="1 2">
    <name type="scientific">Senna tora</name>
    <dbReference type="NCBI Taxonomy" id="362788"/>
    <lineage>
        <taxon>Eukaryota</taxon>
        <taxon>Viridiplantae</taxon>
        <taxon>Streptophyta</taxon>
        <taxon>Embryophyta</taxon>
        <taxon>Tracheophyta</taxon>
        <taxon>Spermatophyta</taxon>
        <taxon>Magnoliopsida</taxon>
        <taxon>eudicotyledons</taxon>
        <taxon>Gunneridae</taxon>
        <taxon>Pentapetalae</taxon>
        <taxon>rosids</taxon>
        <taxon>fabids</taxon>
        <taxon>Fabales</taxon>
        <taxon>Fabaceae</taxon>
        <taxon>Caesalpinioideae</taxon>
        <taxon>Cassia clade</taxon>
        <taxon>Senna</taxon>
    </lineage>
</organism>
<proteinExistence type="predicted"/>
<gene>
    <name evidence="1" type="ORF">G2W53_012293</name>
</gene>
<dbReference type="EMBL" id="JAAIUW010000005">
    <property type="protein sequence ID" value="KAF7829960.1"/>
    <property type="molecule type" value="Genomic_DNA"/>
</dbReference>
<dbReference type="AlphaFoldDB" id="A0A834U164"/>
<protein>
    <submittedName>
        <fullName evidence="1">Uncharacterized protein</fullName>
    </submittedName>
</protein>
<dbReference type="Proteomes" id="UP000634136">
    <property type="component" value="Unassembled WGS sequence"/>
</dbReference>
<keyword evidence="2" id="KW-1185">Reference proteome</keyword>
<sequence>MDGPDQTKWGPRLESVAAMLPSVNIHNHFGSMWNWKLNKRPKLSQGRRKNVSKSN</sequence>
<accession>A0A834U164</accession>
<reference evidence="1" key="1">
    <citation type="submission" date="2020-09" db="EMBL/GenBank/DDBJ databases">
        <title>Genome-Enabled Discovery of Anthraquinone Biosynthesis in Senna tora.</title>
        <authorList>
            <person name="Kang S.-H."/>
            <person name="Pandey R.P."/>
            <person name="Lee C.-M."/>
            <person name="Sim J.-S."/>
            <person name="Jeong J.-T."/>
            <person name="Choi B.-S."/>
            <person name="Jung M."/>
            <person name="Ginzburg D."/>
            <person name="Zhao K."/>
            <person name="Won S.Y."/>
            <person name="Oh T.-J."/>
            <person name="Yu Y."/>
            <person name="Kim N.-H."/>
            <person name="Lee O.R."/>
            <person name="Lee T.-H."/>
            <person name="Bashyal P."/>
            <person name="Kim T.-S."/>
            <person name="Lee W.-H."/>
            <person name="Kawkins C."/>
            <person name="Kim C.-K."/>
            <person name="Kim J.S."/>
            <person name="Ahn B.O."/>
            <person name="Rhee S.Y."/>
            <person name="Sohng J.K."/>
        </authorList>
    </citation>
    <scope>NUCLEOTIDE SEQUENCE</scope>
    <source>
        <tissue evidence="1">Leaf</tissue>
    </source>
</reference>
<name>A0A834U164_9FABA</name>
<evidence type="ECO:0000313" key="2">
    <source>
        <dbReference type="Proteomes" id="UP000634136"/>
    </source>
</evidence>
<comment type="caution">
    <text evidence="1">The sequence shown here is derived from an EMBL/GenBank/DDBJ whole genome shotgun (WGS) entry which is preliminary data.</text>
</comment>
<evidence type="ECO:0000313" key="1">
    <source>
        <dbReference type="EMBL" id="KAF7829960.1"/>
    </source>
</evidence>